<keyword evidence="3" id="KW-1185">Reference proteome</keyword>
<dbReference type="EMBL" id="AP028909">
    <property type="protein sequence ID" value="BES89012.1"/>
    <property type="molecule type" value="Genomic_DNA"/>
</dbReference>
<dbReference type="Pfam" id="PF10441">
    <property type="entry name" value="Urb2"/>
    <property type="match status" value="1"/>
</dbReference>
<gene>
    <name evidence="2" type="ORF">NTJ_01817</name>
</gene>
<organism evidence="2 3">
    <name type="scientific">Nesidiocoris tenuis</name>
    <dbReference type="NCBI Taxonomy" id="355587"/>
    <lineage>
        <taxon>Eukaryota</taxon>
        <taxon>Metazoa</taxon>
        <taxon>Ecdysozoa</taxon>
        <taxon>Arthropoda</taxon>
        <taxon>Hexapoda</taxon>
        <taxon>Insecta</taxon>
        <taxon>Pterygota</taxon>
        <taxon>Neoptera</taxon>
        <taxon>Paraneoptera</taxon>
        <taxon>Hemiptera</taxon>
        <taxon>Heteroptera</taxon>
        <taxon>Panheteroptera</taxon>
        <taxon>Cimicomorpha</taxon>
        <taxon>Miridae</taxon>
        <taxon>Dicyphina</taxon>
        <taxon>Nesidiocoris</taxon>
    </lineage>
</organism>
<name>A0ABN7ACP5_9HEMI</name>
<reference evidence="2 3" key="1">
    <citation type="submission" date="2023-09" db="EMBL/GenBank/DDBJ databases">
        <title>Nesidiocoris tenuis whole genome shotgun sequence.</title>
        <authorList>
            <person name="Shibata T."/>
            <person name="Shimoda M."/>
            <person name="Kobayashi T."/>
            <person name="Uehara T."/>
        </authorList>
    </citation>
    <scope>NUCLEOTIDE SEQUENCE [LARGE SCALE GENOMIC DNA]</scope>
    <source>
        <strain evidence="2 3">Japan</strain>
    </source>
</reference>
<sequence>MTEERDILTCQFLEKIRGDEPIESRLAAAKQVFISNSIPMARKEETVILAVCQLGIDSNENDNISQIIACLRECVEHKRMLTYAGDFKPEVIDLLLALFQSGSSRELDERVRISFLQLAVALLSAPYFQRWFSCDVNNLCALLGDTFSVSPSSHPDDITKLLASLSQVCKSTLFKSEFRLAYLEKTFIPLCHALAQIQDKDAILSKVVDSFADVVLYDTAFLEEFCMSKDELKTEGGERPVAQKFKSILKRQIKAAVSNKDVVSVSFTIFLRSSVKISSQRQNLETVFDVFTSLCSLLGCKVDKKISISWTALKNWDHCNSYAVIGEMISILDDAKVPLSIDHGTYSLDSWFMSLVIGTLNTNLTQLSPELLKMVELAFNFNPLIIENCSKSVAEVMVRKKPKKSISSYVSMLKACLSGVLQLQRFQKFVSTLFANLKNSVDANSQQKGFGKVVLTDVLPAEVSDCFAEAAISIPHSQMLALFNSLLNHFQQDCLRPLESSCSDNATVLLVEIFSELLKQFLTCAKIADHSVPDNVKSRFSVLLGDLMSSLEKLGTLLVDDHNDRILKSYLDVCHSFGAVQLMVSEYEGAPIKPVSKQDLAPLNFSYVHPFLTPQQWKTMGESIADHRDCLASHSLYNLMVQKIEAVAQAEEGFDGPGAQTARHLIKIADADWLWNEITALAGLCEANELVQLVGSLVDSLGTCQNRWLSIIEDEKFTENRRLVLALALQLLNRAAAIVASDDDCLTKDVMDNVNMGDLLEYELSLLLTDDEDLATEIGNALHLAKKIINERLILDNSDKKVFLDASFIRVLHSLPLHHFSVLSQSCVHLGVLSLLNQLPPQPEIDNLLLDIIYRIFHNPATNSGKSLVCGLDSGRILQFISARGSSYESLRYFLLTFCKESLADRKSAKKLIKAVSNPTAKTVWLTGLVVEAVQQLKVKKKIELNDESSEEPFVLDKEKVLNSLIKMVVPILEKETPSLELMPTFSQVVNLHLKTKNDYGGASLLNKIDDYLRFAPSSPDHGMLFMETLIVHRNRLDDKELQRSLVIDGWKFILENNQQTKLLSKVNVIFTSSTDEEFRTVVMDLSVETTEAIRSHGNDRLEPLLNLWCSLVTSQLSTNKNKIRQNALVTLTKDILNVLGSWKSVSNDSSIQPIFKFLSELACNTAVDIQPAVLDTILVCLQSVPLPAEDSNALLDNLAVSVDTLFELYLFRNALILDRLHVYWPIYKTYLTGLAKISDPDTEHVTETVSCADKLERIAKTMAKRQKDFSRIAEFFIADVISVLEKYPLHPEVKLIFTNIINVFLALCDDHAISYLSFSLPPASQELFKTYYHNFKKFYKYQGKI</sequence>
<evidence type="ECO:0000313" key="2">
    <source>
        <dbReference type="EMBL" id="BES89012.1"/>
    </source>
</evidence>
<dbReference type="InterPro" id="IPR052609">
    <property type="entry name" value="Ribosome_Biogenesis_Reg"/>
</dbReference>
<dbReference type="PANTHER" id="PTHR15682">
    <property type="entry name" value="UNHEALTHY RIBOSOME BIOGENESIS PROTEIN 2 HOMOLOG"/>
    <property type="match status" value="1"/>
</dbReference>
<protein>
    <recommendedName>
        <fullName evidence="1">Nucleolar 27S pre-rRNA processing Urb2/Npa2 C-terminal domain-containing protein</fullName>
    </recommendedName>
</protein>
<proteinExistence type="predicted"/>
<dbReference type="Proteomes" id="UP001307889">
    <property type="component" value="Chromosome 1"/>
</dbReference>
<feature type="domain" description="Nucleolar 27S pre-rRNA processing Urb2/Npa2 C-terminal" evidence="1">
    <location>
        <begin position="1199"/>
        <end position="1345"/>
    </location>
</feature>
<evidence type="ECO:0000313" key="3">
    <source>
        <dbReference type="Proteomes" id="UP001307889"/>
    </source>
</evidence>
<evidence type="ECO:0000259" key="1">
    <source>
        <dbReference type="Pfam" id="PF10441"/>
    </source>
</evidence>
<dbReference type="PANTHER" id="PTHR15682:SF2">
    <property type="entry name" value="UNHEALTHY RIBOSOME BIOGENESIS PROTEIN 2 HOMOLOG"/>
    <property type="match status" value="1"/>
</dbReference>
<accession>A0ABN7ACP5</accession>
<dbReference type="InterPro" id="IPR018849">
    <property type="entry name" value="Urb2/Npa2_C"/>
</dbReference>